<dbReference type="PROSITE" id="PS51257">
    <property type="entry name" value="PROKAR_LIPOPROTEIN"/>
    <property type="match status" value="1"/>
</dbReference>
<feature type="signal peptide" evidence="3">
    <location>
        <begin position="1"/>
        <end position="32"/>
    </location>
</feature>
<dbReference type="Gene3D" id="3.50.80.20">
    <property type="entry name" value="D-Ala-D-Ala carboxypeptidase C, peptidase S13"/>
    <property type="match status" value="1"/>
</dbReference>
<evidence type="ECO:0000313" key="4">
    <source>
        <dbReference type="EMBL" id="RQP26622.1"/>
    </source>
</evidence>
<keyword evidence="4" id="KW-0121">Carboxypeptidase</keyword>
<keyword evidence="3" id="KW-0732">Signal</keyword>
<dbReference type="PANTHER" id="PTHR30023:SF0">
    <property type="entry name" value="PENICILLIN-SENSITIVE CARBOXYPEPTIDASE A"/>
    <property type="match status" value="1"/>
</dbReference>
<evidence type="ECO:0000256" key="2">
    <source>
        <dbReference type="ARBA" id="ARBA00022801"/>
    </source>
</evidence>
<accession>A0A3N7J759</accession>
<feature type="chain" id="PRO_5017995806" evidence="3">
    <location>
        <begin position="33"/>
        <end position="488"/>
    </location>
</feature>
<dbReference type="Pfam" id="PF02113">
    <property type="entry name" value="Peptidase_S13"/>
    <property type="match status" value="1"/>
</dbReference>
<dbReference type="PRINTS" id="PR00922">
    <property type="entry name" value="DADACBPTASE3"/>
</dbReference>
<gene>
    <name evidence="4" type="primary">dacB</name>
    <name evidence="4" type="ORF">DZC73_06390</name>
</gene>
<sequence length="488" mass="52327">MPCDHRKMPSITQRFALVPALALLLAGACAQARGLPTEVEAALDRAKLPRDAMVAVVQEVGKPAVRLSWQPDKPMNPASLMKLLTTEAALETLGPAYLWLTPVWLQGTVNNPGPQGVLEGNLVIKGSGDPKLVMERTWLLLRRVQQLGVHEIRGDIVLDRSAFKAGEQNPGDFDGEASKPQNVQPDALLFSQRSVILTFTPDIPRGVAIVSADAPLNGVRVDTTVPLTSGPCADWRAGLKAELQDPARIHFTGNYPVVCGELNWPIAYADPKSYNERLLAGMWREMGGVLTGSVKDGIAPTTLPTFTVQSPALAEVIRDINKYSNNTMAQQLFLTLALTQRGLGTPENARDVLGQWAKTRFGTATKGLVIDNGSGLSRETRVSADLLARLLQSAWSGPSMPELASSLPVVGLDGTLRRVQTQTGRAHLKTGSLRDVVGMAGYVLAASGRRYVFVAMVNHPNAQGGRPAIEALLQWTAADAKSAPPTAD</sequence>
<dbReference type="InterPro" id="IPR000667">
    <property type="entry name" value="Peptidase_S13"/>
</dbReference>
<evidence type="ECO:0000313" key="5">
    <source>
        <dbReference type="Proteomes" id="UP000267464"/>
    </source>
</evidence>
<dbReference type="EMBL" id="QUSW01000001">
    <property type="protein sequence ID" value="RQP26622.1"/>
    <property type="molecule type" value="Genomic_DNA"/>
</dbReference>
<protein>
    <submittedName>
        <fullName evidence="4">D-alanyl-D-alanine carboxypeptidase/D-alanyl-D-alanine-endopeptidase</fullName>
        <ecNumber evidence="4">3.4.16.4</ecNumber>
    </submittedName>
</protein>
<comment type="similarity">
    <text evidence="1">Belongs to the peptidase S13 family.</text>
</comment>
<dbReference type="GO" id="GO:0009002">
    <property type="term" value="F:serine-type D-Ala-D-Ala carboxypeptidase activity"/>
    <property type="evidence" value="ECO:0007669"/>
    <property type="project" value="UniProtKB-EC"/>
</dbReference>
<proteinExistence type="inferred from homology"/>
<dbReference type="GO" id="GO:0006508">
    <property type="term" value="P:proteolysis"/>
    <property type="evidence" value="ECO:0007669"/>
    <property type="project" value="InterPro"/>
</dbReference>
<reference evidence="4 5" key="1">
    <citation type="submission" date="2018-08" db="EMBL/GenBank/DDBJ databases">
        <authorList>
            <person name="Khan S.A."/>
            <person name="Jeon C.O."/>
            <person name="Chun B.H."/>
            <person name="Jeong S.E."/>
        </authorList>
    </citation>
    <scope>NUCLEOTIDE SEQUENCE [LARGE SCALE GENOMIC DNA]</scope>
    <source>
        <strain evidence="4 5">S-16</strain>
    </source>
</reference>
<keyword evidence="5" id="KW-1185">Reference proteome</keyword>
<dbReference type="Proteomes" id="UP000267464">
    <property type="component" value="Unassembled WGS sequence"/>
</dbReference>
<dbReference type="NCBIfam" id="TIGR00666">
    <property type="entry name" value="PBP4"/>
    <property type="match status" value="1"/>
</dbReference>
<dbReference type="AlphaFoldDB" id="A0A3N7J759"/>
<dbReference type="GO" id="GO:0000270">
    <property type="term" value="P:peptidoglycan metabolic process"/>
    <property type="evidence" value="ECO:0007669"/>
    <property type="project" value="TreeGrafter"/>
</dbReference>
<name>A0A3N7J759_9BURK</name>
<evidence type="ECO:0000256" key="3">
    <source>
        <dbReference type="SAM" id="SignalP"/>
    </source>
</evidence>
<dbReference type="EC" id="3.4.16.4" evidence="4"/>
<dbReference type="PANTHER" id="PTHR30023">
    <property type="entry name" value="D-ALANYL-D-ALANINE CARBOXYPEPTIDASE"/>
    <property type="match status" value="1"/>
</dbReference>
<organism evidence="4 5">
    <name type="scientific">Piscinibacter terrae</name>
    <dbReference type="NCBI Taxonomy" id="2496871"/>
    <lineage>
        <taxon>Bacteria</taxon>
        <taxon>Pseudomonadati</taxon>
        <taxon>Pseudomonadota</taxon>
        <taxon>Betaproteobacteria</taxon>
        <taxon>Burkholderiales</taxon>
        <taxon>Sphaerotilaceae</taxon>
        <taxon>Piscinibacter</taxon>
    </lineage>
</organism>
<reference evidence="4 5" key="2">
    <citation type="submission" date="2018-12" db="EMBL/GenBank/DDBJ databases">
        <title>Rhizobacter gummiphilus sp. nov., a rubber-degrading bacterium isolated from the soil of a botanical garden in Japan.</title>
        <authorList>
            <person name="Shunsuke S.S."/>
        </authorList>
    </citation>
    <scope>NUCLEOTIDE SEQUENCE [LARGE SCALE GENOMIC DNA]</scope>
    <source>
        <strain evidence="4 5">S-16</strain>
    </source>
</reference>
<dbReference type="InterPro" id="IPR012338">
    <property type="entry name" value="Beta-lactam/transpept-like"/>
</dbReference>
<dbReference type="SUPFAM" id="SSF56601">
    <property type="entry name" value="beta-lactamase/transpeptidase-like"/>
    <property type="match status" value="1"/>
</dbReference>
<keyword evidence="4" id="KW-0645">Protease</keyword>
<comment type="caution">
    <text evidence="4">The sequence shown here is derived from an EMBL/GenBank/DDBJ whole genome shotgun (WGS) entry which is preliminary data.</text>
</comment>
<keyword evidence="2 4" id="KW-0378">Hydrolase</keyword>
<evidence type="ECO:0000256" key="1">
    <source>
        <dbReference type="ARBA" id="ARBA00006096"/>
    </source>
</evidence>
<dbReference type="OrthoDB" id="9802627at2"/>
<dbReference type="Gene3D" id="3.40.710.10">
    <property type="entry name" value="DD-peptidase/beta-lactamase superfamily"/>
    <property type="match status" value="1"/>
</dbReference>